<dbReference type="Pfam" id="PF04950">
    <property type="entry name" value="RIBIOP_C"/>
    <property type="match status" value="1"/>
</dbReference>
<dbReference type="EMBL" id="OU594942">
    <property type="protein sequence ID" value="CAG9276842.1"/>
    <property type="molecule type" value="Genomic_DNA"/>
</dbReference>
<dbReference type="GO" id="GO:0003924">
    <property type="term" value="F:GTPase activity"/>
    <property type="evidence" value="ECO:0007669"/>
    <property type="project" value="TreeGrafter"/>
</dbReference>
<dbReference type="GO" id="GO:0005525">
    <property type="term" value="F:GTP binding"/>
    <property type="evidence" value="ECO:0007669"/>
    <property type="project" value="TreeGrafter"/>
</dbReference>
<name>A0A8J9SDB8_PHATR</name>
<dbReference type="PANTHER" id="PTHR12858">
    <property type="entry name" value="RIBOSOME BIOGENESIS PROTEIN"/>
    <property type="match status" value="1"/>
</dbReference>
<dbReference type="AlphaFoldDB" id="A0A8J9SDB8"/>
<dbReference type="InterPro" id="IPR007034">
    <property type="entry name" value="BMS1_TSR1_C"/>
</dbReference>
<accession>A0A8J9SDB8</accession>
<dbReference type="PANTHER" id="PTHR12858:SF1">
    <property type="entry name" value="PRE-RRNA-PROCESSING PROTEIN TSR1 HOMOLOG"/>
    <property type="match status" value="1"/>
</dbReference>
<reference evidence="2" key="1">
    <citation type="submission" date="2022-02" db="EMBL/GenBank/DDBJ databases">
        <authorList>
            <person name="Giguere J D."/>
        </authorList>
    </citation>
    <scope>NUCLEOTIDE SEQUENCE</scope>
    <source>
        <strain evidence="2">CCAP 1055/1</strain>
    </source>
</reference>
<sequence>LLVAISLLPHENKASVLHIGLSQPTKHEQTEDEPIKSKDLLTFRCGWRTWQARPVFSQNNLNCDKHKYERFLPQGGAFFAASIFGPVTYTPCPVLVFRETTKAGSRQLVATGSIIGADADRIVVKRIILTGYPVRVHKRHATVKYMFGNPEDVKWFKPAGLYTKHGLQGNIVESVGEHGTMKCLFNAPVKQHDTICLPLYKRIYP</sequence>
<feature type="domain" description="Ribosome biogenesis protein BMS1/TSR1 C-terminal" evidence="1">
    <location>
        <begin position="1"/>
        <end position="203"/>
    </location>
</feature>
<organism evidence="2">
    <name type="scientific">Phaeodactylum tricornutum</name>
    <name type="common">Diatom</name>
    <dbReference type="NCBI Taxonomy" id="2850"/>
    <lineage>
        <taxon>Eukaryota</taxon>
        <taxon>Sar</taxon>
        <taxon>Stramenopiles</taxon>
        <taxon>Ochrophyta</taxon>
        <taxon>Bacillariophyta</taxon>
        <taxon>Bacillariophyceae</taxon>
        <taxon>Bacillariophycidae</taxon>
        <taxon>Naviculales</taxon>
        <taxon>Phaeodactylaceae</taxon>
        <taxon>Phaeodactylum</taxon>
    </lineage>
</organism>
<feature type="non-terminal residue" evidence="2">
    <location>
        <position position="205"/>
    </location>
</feature>
<gene>
    <name evidence="2" type="ORF">PTTT1_LOCUS1981</name>
</gene>
<dbReference type="GO" id="GO:0034511">
    <property type="term" value="F:U3 snoRNA binding"/>
    <property type="evidence" value="ECO:0007669"/>
    <property type="project" value="TreeGrafter"/>
</dbReference>
<dbReference type="GO" id="GO:0000479">
    <property type="term" value="P:endonucleolytic cleavage of tricistronic rRNA transcript (SSU-rRNA, 5.8S rRNA, LSU-rRNA)"/>
    <property type="evidence" value="ECO:0007669"/>
    <property type="project" value="TreeGrafter"/>
</dbReference>
<dbReference type="InterPro" id="IPR039761">
    <property type="entry name" value="Bms1/Tsr1"/>
</dbReference>
<dbReference type="GO" id="GO:0030688">
    <property type="term" value="C:preribosome, small subunit precursor"/>
    <property type="evidence" value="ECO:0007669"/>
    <property type="project" value="TreeGrafter"/>
</dbReference>
<feature type="non-terminal residue" evidence="2">
    <location>
        <position position="1"/>
    </location>
</feature>
<dbReference type="SMART" id="SM01362">
    <property type="entry name" value="DUF663"/>
    <property type="match status" value="1"/>
</dbReference>
<evidence type="ECO:0000313" key="2">
    <source>
        <dbReference type="EMBL" id="CAG9276842.1"/>
    </source>
</evidence>
<protein>
    <recommendedName>
        <fullName evidence="1">Ribosome biogenesis protein BMS1/TSR1 C-terminal domain-containing protein</fullName>
    </recommendedName>
</protein>
<dbReference type="Proteomes" id="UP000836788">
    <property type="component" value="Chromosome 1"/>
</dbReference>
<evidence type="ECO:0000259" key="1">
    <source>
        <dbReference type="SMART" id="SM01362"/>
    </source>
</evidence>
<proteinExistence type="predicted"/>
<dbReference type="GO" id="GO:0000462">
    <property type="term" value="P:maturation of SSU-rRNA from tricistronic rRNA transcript (SSU-rRNA, 5.8S rRNA, LSU-rRNA)"/>
    <property type="evidence" value="ECO:0007669"/>
    <property type="project" value="TreeGrafter"/>
</dbReference>